<evidence type="ECO:0000313" key="1">
    <source>
        <dbReference type="EMBL" id="VVO40348.1"/>
    </source>
</evidence>
<proteinExistence type="predicted"/>
<dbReference type="InterPro" id="IPR010353">
    <property type="entry name" value="DmpK"/>
</dbReference>
<dbReference type="Proteomes" id="UP000379480">
    <property type="component" value="Unassembled WGS sequence"/>
</dbReference>
<dbReference type="AlphaFoldDB" id="A0A5E7FL54"/>
<accession>A0A5E7FL54</accession>
<dbReference type="OrthoDB" id="8564678at2"/>
<dbReference type="RefSeq" id="WP_150806980.1">
    <property type="nucleotide sequence ID" value="NZ_CABVHY010000040.1"/>
</dbReference>
<dbReference type="Pfam" id="PF06099">
    <property type="entry name" value="Phenol_hyd_sub"/>
    <property type="match status" value="1"/>
</dbReference>
<protein>
    <recommendedName>
        <fullName evidence="3">Phenol hydroxylase</fullName>
    </recommendedName>
</protein>
<dbReference type="PIRSF" id="PIRSF000039">
    <property type="entry name" value="Phenol_monooxy_K"/>
    <property type="match status" value="1"/>
</dbReference>
<dbReference type="EMBL" id="CABVHY010000040">
    <property type="protein sequence ID" value="VVO40348.1"/>
    <property type="molecule type" value="Genomic_DNA"/>
</dbReference>
<reference evidence="1 2" key="1">
    <citation type="submission" date="2019-09" db="EMBL/GenBank/DDBJ databases">
        <authorList>
            <person name="Chandra G."/>
            <person name="Truman W A."/>
        </authorList>
    </citation>
    <scope>NUCLEOTIDE SEQUENCE [LARGE SCALE GENOMIC DNA]</scope>
    <source>
        <strain evidence="1">PS723</strain>
    </source>
</reference>
<gene>
    <name evidence="1" type="ORF">PS723_05774</name>
</gene>
<evidence type="ECO:0000313" key="2">
    <source>
        <dbReference type="Proteomes" id="UP000379480"/>
    </source>
</evidence>
<evidence type="ECO:0008006" key="3">
    <source>
        <dbReference type="Google" id="ProtNLM"/>
    </source>
</evidence>
<organism evidence="1 2">
    <name type="scientific">Pseudomonas fluorescens</name>
    <dbReference type="NCBI Taxonomy" id="294"/>
    <lineage>
        <taxon>Bacteria</taxon>
        <taxon>Pseudomonadati</taxon>
        <taxon>Pseudomonadota</taxon>
        <taxon>Gammaproteobacteria</taxon>
        <taxon>Pseudomonadales</taxon>
        <taxon>Pseudomonadaceae</taxon>
        <taxon>Pseudomonas</taxon>
    </lineage>
</organism>
<sequence>MKCQTNPFDRLPRYVRVRSSLEDTFVEFDFAIGTPDLYVELVMPRPAFEQFCVTNRVQHMDAQMSEAIDADMQKWRYGESAADPGNEDSSN</sequence>
<name>A0A5E7FL54_PSEFL</name>